<keyword evidence="1" id="KW-0732">Signal</keyword>
<evidence type="ECO:0008006" key="3">
    <source>
        <dbReference type="Google" id="ProtNLM"/>
    </source>
</evidence>
<organism evidence="2">
    <name type="scientific">Chaetoceros debilis</name>
    <dbReference type="NCBI Taxonomy" id="122233"/>
    <lineage>
        <taxon>Eukaryota</taxon>
        <taxon>Sar</taxon>
        <taxon>Stramenopiles</taxon>
        <taxon>Ochrophyta</taxon>
        <taxon>Bacillariophyta</taxon>
        <taxon>Coscinodiscophyceae</taxon>
        <taxon>Chaetocerotophycidae</taxon>
        <taxon>Chaetocerotales</taxon>
        <taxon>Chaetocerotaceae</taxon>
        <taxon>Chaetoceros</taxon>
    </lineage>
</organism>
<feature type="chain" id="PRO_5031069371" description="Apple domain-containing protein" evidence="1">
    <location>
        <begin position="19"/>
        <end position="186"/>
    </location>
</feature>
<evidence type="ECO:0000256" key="1">
    <source>
        <dbReference type="SAM" id="SignalP"/>
    </source>
</evidence>
<protein>
    <recommendedName>
        <fullName evidence="3">Apple domain-containing protein</fullName>
    </recommendedName>
</protein>
<dbReference type="AlphaFoldDB" id="A0A7S3V4W1"/>
<gene>
    <name evidence="2" type="ORF">CDEB00056_LOCUS2250</name>
</gene>
<reference evidence="2" key="1">
    <citation type="submission" date="2021-01" db="EMBL/GenBank/DDBJ databases">
        <authorList>
            <person name="Corre E."/>
            <person name="Pelletier E."/>
            <person name="Niang G."/>
            <person name="Scheremetjew M."/>
            <person name="Finn R."/>
            <person name="Kale V."/>
            <person name="Holt S."/>
            <person name="Cochrane G."/>
            <person name="Meng A."/>
            <person name="Brown T."/>
            <person name="Cohen L."/>
        </authorList>
    </citation>
    <scope>NUCLEOTIDE SEQUENCE</scope>
    <source>
        <strain evidence="2">MM31A-1</strain>
    </source>
</reference>
<sequence length="186" mass="21532">MKTTSILLLGTIIPDALAKNLRVKTSIAQDASDGSFRCFYTVPMYRNDLITSNKCEEECEDEDTFTCSGYEFMEKEGCTLFAGKIIPDANRNLRKRARRLMPPSIYHLCKRKEDAELRVSASQFPCTSGYYIEKSRPNLKRCEKFCNNRHCNEYRYTDNLCTIYGVPKEKLMNAERREAKICEKSI</sequence>
<name>A0A7S3V4W1_9STRA</name>
<accession>A0A7S3V4W1</accession>
<evidence type="ECO:0000313" key="2">
    <source>
        <dbReference type="EMBL" id="CAE0457409.1"/>
    </source>
</evidence>
<feature type="signal peptide" evidence="1">
    <location>
        <begin position="1"/>
        <end position="18"/>
    </location>
</feature>
<dbReference type="EMBL" id="HBIO01003289">
    <property type="protein sequence ID" value="CAE0457409.1"/>
    <property type="molecule type" value="Transcribed_RNA"/>
</dbReference>
<proteinExistence type="predicted"/>